<protein>
    <recommendedName>
        <fullName evidence="8">Transforming acidic coiled-coil-containing protein C-terminal domain-containing protein</fullName>
    </recommendedName>
</protein>
<feature type="domain" description="Transforming acidic coiled-coil-containing protein C-terminal" evidence="8">
    <location>
        <begin position="2330"/>
        <end position="2526"/>
    </location>
</feature>
<feature type="compositionally biased region" description="Basic and acidic residues" evidence="7">
    <location>
        <begin position="1803"/>
        <end position="1812"/>
    </location>
</feature>
<feature type="compositionally biased region" description="Polar residues" evidence="7">
    <location>
        <begin position="913"/>
        <end position="927"/>
    </location>
</feature>
<feature type="region of interest" description="Disordered" evidence="7">
    <location>
        <begin position="1228"/>
        <end position="1251"/>
    </location>
</feature>
<feature type="region of interest" description="Disordered" evidence="7">
    <location>
        <begin position="665"/>
        <end position="701"/>
    </location>
</feature>
<feature type="compositionally biased region" description="Basic and acidic residues" evidence="7">
    <location>
        <begin position="433"/>
        <end position="445"/>
    </location>
</feature>
<dbReference type="InterPro" id="IPR007707">
    <property type="entry name" value="TACC_C"/>
</dbReference>
<feature type="compositionally biased region" description="Low complexity" evidence="7">
    <location>
        <begin position="108"/>
        <end position="117"/>
    </location>
</feature>
<feature type="region of interest" description="Disordered" evidence="7">
    <location>
        <begin position="78"/>
        <end position="125"/>
    </location>
</feature>
<feature type="region of interest" description="Disordered" evidence="7">
    <location>
        <begin position="988"/>
        <end position="1098"/>
    </location>
</feature>
<organism evidence="9 10">
    <name type="scientific">Octopus vulgaris</name>
    <name type="common">Common octopus</name>
    <dbReference type="NCBI Taxonomy" id="6645"/>
    <lineage>
        <taxon>Eukaryota</taxon>
        <taxon>Metazoa</taxon>
        <taxon>Spiralia</taxon>
        <taxon>Lophotrochozoa</taxon>
        <taxon>Mollusca</taxon>
        <taxon>Cephalopoda</taxon>
        <taxon>Coleoidea</taxon>
        <taxon>Octopodiformes</taxon>
        <taxon>Octopoda</taxon>
        <taxon>Incirrata</taxon>
        <taxon>Octopodidae</taxon>
        <taxon>Octopus</taxon>
    </lineage>
</organism>
<evidence type="ECO:0000256" key="6">
    <source>
        <dbReference type="SAM" id="Coils"/>
    </source>
</evidence>
<feature type="compositionally biased region" description="Polar residues" evidence="7">
    <location>
        <begin position="1813"/>
        <end position="1835"/>
    </location>
</feature>
<feature type="compositionally biased region" description="Basic and acidic residues" evidence="7">
    <location>
        <begin position="1580"/>
        <end position="1590"/>
    </location>
</feature>
<feature type="region of interest" description="Disordered" evidence="7">
    <location>
        <begin position="1445"/>
        <end position="1480"/>
    </location>
</feature>
<evidence type="ECO:0000313" key="10">
    <source>
        <dbReference type="Proteomes" id="UP001162480"/>
    </source>
</evidence>
<feature type="compositionally biased region" description="Polar residues" evidence="7">
    <location>
        <begin position="1599"/>
        <end position="1612"/>
    </location>
</feature>
<feature type="compositionally biased region" description="Polar residues" evidence="7">
    <location>
        <begin position="1367"/>
        <end position="1388"/>
    </location>
</feature>
<evidence type="ECO:0000256" key="3">
    <source>
        <dbReference type="ARBA" id="ARBA00022490"/>
    </source>
</evidence>
<feature type="coiled-coil region" evidence="6">
    <location>
        <begin position="2463"/>
        <end position="2529"/>
    </location>
</feature>
<feature type="compositionally biased region" description="Polar residues" evidence="7">
    <location>
        <begin position="446"/>
        <end position="468"/>
    </location>
</feature>
<evidence type="ECO:0000256" key="2">
    <source>
        <dbReference type="ARBA" id="ARBA00009423"/>
    </source>
</evidence>
<feature type="region of interest" description="Disordered" evidence="7">
    <location>
        <begin position="619"/>
        <end position="640"/>
    </location>
</feature>
<keyword evidence="4 6" id="KW-0175">Coiled coil</keyword>
<keyword evidence="3" id="KW-0963">Cytoplasm</keyword>
<feature type="compositionally biased region" description="Polar residues" evidence="7">
    <location>
        <begin position="1141"/>
        <end position="1162"/>
    </location>
</feature>
<feature type="region of interest" description="Disordered" evidence="7">
    <location>
        <begin position="534"/>
        <end position="574"/>
    </location>
</feature>
<proteinExistence type="inferred from homology"/>
<evidence type="ECO:0000259" key="8">
    <source>
        <dbReference type="Pfam" id="PF05010"/>
    </source>
</evidence>
<evidence type="ECO:0000256" key="5">
    <source>
        <dbReference type="ARBA" id="ARBA00023212"/>
    </source>
</evidence>
<comment type="subcellular location">
    <subcellularLocation>
        <location evidence="1">Cytoplasm</location>
        <location evidence="1">Cytoskeleton</location>
    </subcellularLocation>
</comment>
<evidence type="ECO:0000256" key="7">
    <source>
        <dbReference type="SAM" id="MobiDB-lite"/>
    </source>
</evidence>
<name>A0AA36EZ33_OCTVU</name>
<feature type="region of interest" description="Disordered" evidence="7">
    <location>
        <begin position="1728"/>
        <end position="1778"/>
    </location>
</feature>
<dbReference type="Proteomes" id="UP001162480">
    <property type="component" value="Chromosome 2"/>
</dbReference>
<feature type="region of interest" description="Disordered" evidence="7">
    <location>
        <begin position="846"/>
        <end position="870"/>
    </location>
</feature>
<feature type="compositionally biased region" description="Polar residues" evidence="7">
    <location>
        <begin position="1017"/>
        <end position="1031"/>
    </location>
</feature>
<feature type="region of interest" description="Disordered" evidence="7">
    <location>
        <begin position="1800"/>
        <end position="1843"/>
    </location>
</feature>
<comment type="similarity">
    <text evidence="2">Belongs to the TACC family.</text>
</comment>
<feature type="region of interest" description="Disordered" evidence="7">
    <location>
        <begin position="1904"/>
        <end position="1941"/>
    </location>
</feature>
<feature type="compositionally biased region" description="Basic and acidic residues" evidence="7">
    <location>
        <begin position="1044"/>
        <end position="1061"/>
    </location>
</feature>
<feature type="compositionally biased region" description="Polar residues" evidence="7">
    <location>
        <begin position="686"/>
        <end position="700"/>
    </location>
</feature>
<feature type="compositionally biased region" description="Basic and acidic residues" evidence="7">
    <location>
        <begin position="1349"/>
        <end position="1358"/>
    </location>
</feature>
<feature type="compositionally biased region" description="Basic and acidic residues" evidence="7">
    <location>
        <begin position="895"/>
        <end position="905"/>
    </location>
</feature>
<feature type="compositionally biased region" description="Polar residues" evidence="7">
    <location>
        <begin position="1914"/>
        <end position="1923"/>
    </location>
</feature>
<feature type="region of interest" description="Disordered" evidence="7">
    <location>
        <begin position="1572"/>
        <end position="1615"/>
    </location>
</feature>
<feature type="compositionally biased region" description="Polar residues" evidence="7">
    <location>
        <begin position="1678"/>
        <end position="1691"/>
    </location>
</feature>
<feature type="compositionally biased region" description="Basic and acidic residues" evidence="7">
    <location>
        <begin position="668"/>
        <end position="678"/>
    </location>
</feature>
<feature type="region of interest" description="Disordered" evidence="7">
    <location>
        <begin position="767"/>
        <end position="802"/>
    </location>
</feature>
<feature type="compositionally biased region" description="Polar residues" evidence="7">
    <location>
        <begin position="1063"/>
        <end position="1082"/>
    </location>
</feature>
<reference evidence="9" key="1">
    <citation type="submission" date="2023-08" db="EMBL/GenBank/DDBJ databases">
        <authorList>
            <person name="Alioto T."/>
            <person name="Alioto T."/>
            <person name="Gomez Garrido J."/>
        </authorList>
    </citation>
    <scope>NUCLEOTIDE SEQUENCE</scope>
</reference>
<feature type="coiled-coil region" evidence="6">
    <location>
        <begin position="2318"/>
        <end position="2437"/>
    </location>
</feature>
<feature type="compositionally biased region" description="Polar residues" evidence="7">
    <location>
        <begin position="1698"/>
        <end position="1709"/>
    </location>
</feature>
<feature type="region of interest" description="Disordered" evidence="7">
    <location>
        <begin position="1110"/>
        <end position="1162"/>
    </location>
</feature>
<keyword evidence="10" id="KW-1185">Reference proteome</keyword>
<dbReference type="GO" id="GO:0005856">
    <property type="term" value="C:cytoskeleton"/>
    <property type="evidence" value="ECO:0007669"/>
    <property type="project" value="UniProtKB-SubCell"/>
</dbReference>
<dbReference type="EMBL" id="OX597815">
    <property type="protein sequence ID" value="CAI9718417.1"/>
    <property type="molecule type" value="Genomic_DNA"/>
</dbReference>
<gene>
    <name evidence="9" type="ORF">OCTVUL_1B004010</name>
</gene>
<feature type="compositionally biased region" description="Basic and acidic residues" evidence="7">
    <location>
        <begin position="1728"/>
        <end position="1742"/>
    </location>
</feature>
<feature type="region of interest" description="Disordered" evidence="7">
    <location>
        <begin position="2073"/>
        <end position="2105"/>
    </location>
</feature>
<feature type="region of interest" description="Disordered" evidence="7">
    <location>
        <begin position="433"/>
        <end position="477"/>
    </location>
</feature>
<dbReference type="Gene3D" id="1.20.5.1700">
    <property type="match status" value="1"/>
</dbReference>
<feature type="compositionally biased region" description="Basic and acidic residues" evidence="7">
    <location>
        <begin position="1116"/>
        <end position="1131"/>
    </location>
</feature>
<feature type="compositionally biased region" description="Basic and acidic residues" evidence="7">
    <location>
        <begin position="1089"/>
        <end position="1098"/>
    </location>
</feature>
<feature type="compositionally biased region" description="Polar residues" evidence="7">
    <location>
        <begin position="1240"/>
        <end position="1251"/>
    </location>
</feature>
<feature type="compositionally biased region" description="Polar residues" evidence="7">
    <location>
        <begin position="563"/>
        <end position="574"/>
    </location>
</feature>
<feature type="compositionally biased region" description="Polar residues" evidence="7">
    <location>
        <begin position="2073"/>
        <end position="2099"/>
    </location>
</feature>
<feature type="region of interest" description="Disordered" evidence="7">
    <location>
        <begin position="1676"/>
        <end position="1709"/>
    </location>
</feature>
<feature type="compositionally biased region" description="Polar residues" evidence="7">
    <location>
        <begin position="1744"/>
        <end position="1763"/>
    </location>
</feature>
<accession>A0AA36EZ33</accession>
<dbReference type="Pfam" id="PF05010">
    <property type="entry name" value="TACC_C"/>
    <property type="match status" value="1"/>
</dbReference>
<evidence type="ECO:0000256" key="4">
    <source>
        <dbReference type="ARBA" id="ARBA00023054"/>
    </source>
</evidence>
<evidence type="ECO:0000313" key="9">
    <source>
        <dbReference type="EMBL" id="CAI9718417.1"/>
    </source>
</evidence>
<feature type="region of interest" description="Disordered" evidence="7">
    <location>
        <begin position="892"/>
        <end position="930"/>
    </location>
</feature>
<keyword evidence="5" id="KW-0206">Cytoskeleton</keyword>
<feature type="compositionally biased region" description="Polar residues" evidence="7">
    <location>
        <begin position="1455"/>
        <end position="1480"/>
    </location>
</feature>
<feature type="region of interest" description="Disordered" evidence="7">
    <location>
        <begin position="1349"/>
        <end position="1388"/>
    </location>
</feature>
<evidence type="ECO:0000256" key="1">
    <source>
        <dbReference type="ARBA" id="ARBA00004245"/>
    </source>
</evidence>
<sequence length="2531" mass="279414">MIHDGIKASMRHATLSLKSTLRMSVGNSNLRMKFKFQYCCKRIGFTVDEQCKVSIMSDIPTNKPLGILKTSNRNDNFKVPSLGVSKPEKEQNKSWHYNTTPRPTKAVNNENINPNGNFPESTKETPGKTIFELCKQMSALALLTPDGMQQSTRDTQAQPKKVKLPFSEPFAGVDKLVEKDYLSDPEEIEPDNVPRKTLVITDDDEFFTDASEYFKNEDLNIDNTSDNDAFKSLESSPRTSLNVAGTLMKNNNSGERDSESAIIGIDETQEASLPEKISDKNIHEKLEYIEPEINSDLFNEAIHNQNIGNLSESHENKNPSSQVICIEPETVAEHHAEDFTNLPKDAKLTNSTDVENGDYLKIIDQNSDSIPIDEKSVNVIKSVETANDSSNASTNESYILQPPLDEKQNTDILDVCKVEEKIAEISIPEKFDHFNAEDKSKDRTPDSSSVNTSEISNQINESVATGSTKTDKNMSDSETTLMTVQTEEKISGAKETVDSLETEIANCLTLKEKIPEEKSSDNVEHFECSPKIDAANVDAEKTEENNSNLLESQNVECSHESPKPQSTEENTSGNAQLSKAIDNASVAENVEIKKPVADIGRPVDEKPVPQSSVNAIQSVEMPNDSSDPLTMDQPPVDKKQNTDILDTCKVQERIAEISIPENFDYFNDEDKSKDRTPDSDFVASPEISNQINESVATSSTKTDKNMLDNETTLMTVQTEEKISGAKETVDSLETGIANCLTPKEKSSDNVEHFECSSKIGTANVDAEKTEENNSNLLESQNVECSHESPKPQSTEENPSGNAQLSKAIDNASVAENVEIKKPVADIGRPVDEKPVPQSSVNAIQSVEMPNDSSDPLTMDQPPVDKKQNTDILDTCKVQERIAEISIPENFDYFNDEDKSKDRTPDSDFVASPEISNQINESVATGSTKTDKNMLDSETTLMTVQTEEKISGAKETVDSLETGIANCLTPKEKSSENVEHFECSSKIGTANVDAEKTEENNSNLLESQNVECSHESPKPQSTEENTSGNAQLSKAIDNASVAENVEIKKPVADIGRPVDEKPVPQSSVNVIQSVETPNDSSDPLTMDQPPVDKKQNTDILDTYKVEEKIAEISIPENFDHFNDEDKSKDRTPDSGSVAPPEISNQINESVATGSTKTNKNMLDSETTLMTVQTEEKISGAKETVDSLETGIANCLTPKEKSSDNVEHFECSSKIDTANVDAENNSNLLESQNVESSHESPKPQSTEENTRENAQLSKAIDNASVAENVEINKPVADIGRPVDEQPVLHSSVNVIQSVETANDSSDTSTNESYILQPPLDEKQNTDILDVCHVKEKIAEISVPEKFDNFNAEDKSKDRTTDSSSVDTSEISNQINESVAAGSTKTDKNMSGSETTLMTVQTEEKISGAKETVDSLETEIANCLTSKEKSSDNVEHFECSSKIGTANVDAEKNEEDNSNLLESQNTDCSHGNPKPQSTEENTSVNAHLSKAIDNASVAENVEIKKPVADIGRPVDEKPFLHSSVNVIQSVETPNDSSYPLTMESNSIQLPVDEKQNTDILDTCKVEEKIAEISVPETFDNFNDQDKSKDRTPDSDFVGPPEISNQINESVATGSTKTDKNMLDSETTLMTVQTEEKISGAKETVDSLETGIANCLTSKEKSSDNVEHFECSSKIGTANVDAENNSNLLESQNVDCSHESPKPQSTEENTSRNAQLSKAIDNASVAENVEIKKPVSDIGRPVDEKPVPQSSVNVIQSVETPNDSSDPLTMAQPPVDEKQNTDILDTCKVEERIAEISIPENFDYFNDEDKSKDRTPDSSSVGSSEISNQIHESVATGSTKTDKHMSASETTLMTVQTEEKISGAKEFVDSFETGIANCLTTKEKIPEEKSSDNVEHFECSSKIGTANVDAEKTEEKNSNLLESQNVDCSHGYPKPQLAEENTHENAPLSKAIDNASVAENVEIKKPVADIGRPNDIEEEVMESSEVKDASDHSKINCEIPNSIAASDDNLQKFEIISNPSVFKDVDTFSTNTHLLNSPKSIQGSQSNIDISFEGRTQMANSPVAAVAVENDIQIDITPTSPNKQQQVGNGKHAGSQSRQNINEKPNRKELNEITDLVTAVNDTHICEDDISTILKGAEPSDSAETANYDEQEPNIQFEEKTNGFICDDDDWELLNCDKTVINASRLCRESLYVKFDPLLGLNNTIDFDMNKRKSVSKQPALEKIKSPPKSPDLIMMDSPTRKSMYQKVNPLRKTNNSTNNNLDDIFSLSPANNNADAVFFGTPLPHKKNSEIVQVLKYTEEDWLKMKQNIELEYQNRLMSASKELTHKMSELTEEHQKALNEKDVEMEQRKKDLLQLQTEKKAGQEKLNEMKKVLDEYTVLMDHLAAEKQKRADDYTKGIDGSKKEVDLIQDELQTVQKAYSDLHRRFEKAKTIIESLKKNEEMLKDHVKDMVSKVKEGKVALVTLKKESQETQSNLEKEVAALKKKLTIDTSCLEASGKRKDMKIAELQNELELKKNQIKELTKICDDLMEKVG</sequence>
<feature type="region of interest" description="Disordered" evidence="7">
    <location>
        <begin position="2214"/>
        <end position="2233"/>
    </location>
</feature>
<feature type="compositionally biased region" description="Polar residues" evidence="7">
    <location>
        <begin position="790"/>
        <end position="802"/>
    </location>
</feature>